<comment type="caution">
    <text evidence="2">The sequence shown here is derived from an EMBL/GenBank/DDBJ whole genome shotgun (WGS) entry which is preliminary data.</text>
</comment>
<dbReference type="AlphaFoldDB" id="A0AAW0Q081"/>
<keyword evidence="3" id="KW-1185">Reference proteome</keyword>
<proteinExistence type="predicted"/>
<evidence type="ECO:0000313" key="3">
    <source>
        <dbReference type="Proteomes" id="UP001460270"/>
    </source>
</evidence>
<feature type="compositionally biased region" description="Low complexity" evidence="1">
    <location>
        <begin position="200"/>
        <end position="209"/>
    </location>
</feature>
<dbReference type="GO" id="GO:0003676">
    <property type="term" value="F:nucleic acid binding"/>
    <property type="evidence" value="ECO:0007669"/>
    <property type="project" value="InterPro"/>
</dbReference>
<feature type="compositionally biased region" description="Low complexity" evidence="1">
    <location>
        <begin position="172"/>
        <end position="192"/>
    </location>
</feature>
<protein>
    <recommendedName>
        <fullName evidence="4">Tc1-like transposase DDE domain-containing protein</fullName>
    </recommendedName>
</protein>
<dbReference type="EMBL" id="JBBPFD010000003">
    <property type="protein sequence ID" value="KAK7933658.1"/>
    <property type="molecule type" value="Genomic_DNA"/>
</dbReference>
<dbReference type="InterPro" id="IPR036397">
    <property type="entry name" value="RNaseH_sf"/>
</dbReference>
<dbReference type="Gene3D" id="3.30.420.10">
    <property type="entry name" value="Ribonuclease H-like superfamily/Ribonuclease H"/>
    <property type="match status" value="1"/>
</dbReference>
<name>A0AAW0Q081_9GOBI</name>
<evidence type="ECO:0008006" key="4">
    <source>
        <dbReference type="Google" id="ProtNLM"/>
    </source>
</evidence>
<accession>A0AAW0Q081</accession>
<dbReference type="Proteomes" id="UP001460270">
    <property type="component" value="Unassembled WGS sequence"/>
</dbReference>
<gene>
    <name evidence="2" type="ORF">WMY93_004554</name>
</gene>
<organism evidence="2 3">
    <name type="scientific">Mugilogobius chulae</name>
    <name type="common">yellowstripe goby</name>
    <dbReference type="NCBI Taxonomy" id="88201"/>
    <lineage>
        <taxon>Eukaryota</taxon>
        <taxon>Metazoa</taxon>
        <taxon>Chordata</taxon>
        <taxon>Craniata</taxon>
        <taxon>Vertebrata</taxon>
        <taxon>Euteleostomi</taxon>
        <taxon>Actinopterygii</taxon>
        <taxon>Neopterygii</taxon>
        <taxon>Teleostei</taxon>
        <taxon>Neoteleostei</taxon>
        <taxon>Acanthomorphata</taxon>
        <taxon>Gobiaria</taxon>
        <taxon>Gobiiformes</taxon>
        <taxon>Gobioidei</taxon>
        <taxon>Gobiidae</taxon>
        <taxon>Gobionellinae</taxon>
        <taxon>Mugilogobius</taxon>
    </lineage>
</organism>
<reference evidence="3" key="1">
    <citation type="submission" date="2024-04" db="EMBL/GenBank/DDBJ databases">
        <title>Salinicola lusitanus LLJ914,a marine bacterium isolated from the Okinawa Trough.</title>
        <authorList>
            <person name="Li J."/>
        </authorList>
    </citation>
    <scope>NUCLEOTIDE SEQUENCE [LARGE SCALE GENOMIC DNA]</scope>
</reference>
<sequence>MTRRRVMVLLQMSWPPQSPDLNPIQMVWGEVDRRVQMFPNHPGRWSGAGSSTSHSNNNNTLGLRERRATRAMVGHAGDHINQHAPLHSLHGRPNTAKEQRQSQTAPLAGNHSTNTSTFPPSQPWRQGPNHGRLQMEAVSSSAESLTQSVSLSVGSRRGDVHPQSHIPRAVGSSASSSLRSLNTRGSFSSSDPGSPPPPTISSASSSSSSFAGRLGQPPRGPLSLHSYSRKNVFLQHSLHTADLQALTQRDS</sequence>
<evidence type="ECO:0000256" key="1">
    <source>
        <dbReference type="SAM" id="MobiDB-lite"/>
    </source>
</evidence>
<evidence type="ECO:0000313" key="2">
    <source>
        <dbReference type="EMBL" id="KAK7933658.1"/>
    </source>
</evidence>
<feature type="compositionally biased region" description="Polar residues" evidence="1">
    <location>
        <begin position="101"/>
        <end position="119"/>
    </location>
</feature>
<feature type="compositionally biased region" description="Polar residues" evidence="1">
    <location>
        <begin position="137"/>
        <end position="153"/>
    </location>
</feature>
<feature type="region of interest" description="Disordered" evidence="1">
    <location>
        <begin position="81"/>
        <end position="225"/>
    </location>
</feature>